<reference evidence="6 7" key="1">
    <citation type="submission" date="2018-03" db="EMBL/GenBank/DDBJ databases">
        <title>Genomic Encyclopedia of Archaeal and Bacterial Type Strains, Phase II (KMG-II): from individual species to whole genera.</title>
        <authorList>
            <person name="Goeker M."/>
        </authorList>
    </citation>
    <scope>NUCLEOTIDE SEQUENCE [LARGE SCALE GENOMIC DNA]</scope>
    <source>
        <strain evidence="6 7">DSM 29328</strain>
    </source>
</reference>
<keyword evidence="7" id="KW-1185">Reference proteome</keyword>
<evidence type="ECO:0000256" key="1">
    <source>
        <dbReference type="ARBA" id="ARBA00004196"/>
    </source>
</evidence>
<dbReference type="Pfam" id="PF13407">
    <property type="entry name" value="Peripla_BP_4"/>
    <property type="match status" value="1"/>
</dbReference>
<keyword evidence="3 4" id="KW-0732">Signal</keyword>
<proteinExistence type="inferred from homology"/>
<feature type="domain" description="Periplasmic binding protein" evidence="5">
    <location>
        <begin position="32"/>
        <end position="173"/>
    </location>
</feature>
<evidence type="ECO:0000256" key="2">
    <source>
        <dbReference type="ARBA" id="ARBA00007639"/>
    </source>
</evidence>
<organism evidence="6 7">
    <name type="scientific">Aliiruegeria haliotis</name>
    <dbReference type="NCBI Taxonomy" id="1280846"/>
    <lineage>
        <taxon>Bacteria</taxon>
        <taxon>Pseudomonadati</taxon>
        <taxon>Pseudomonadota</taxon>
        <taxon>Alphaproteobacteria</taxon>
        <taxon>Rhodobacterales</taxon>
        <taxon>Roseobacteraceae</taxon>
        <taxon>Aliiruegeria</taxon>
    </lineage>
</organism>
<evidence type="ECO:0000313" key="6">
    <source>
        <dbReference type="EMBL" id="PRY22483.1"/>
    </source>
</evidence>
<dbReference type="OrthoDB" id="9813037at2"/>
<dbReference type="GO" id="GO:0030246">
    <property type="term" value="F:carbohydrate binding"/>
    <property type="evidence" value="ECO:0007669"/>
    <property type="project" value="UniProtKB-ARBA"/>
</dbReference>
<dbReference type="EMBL" id="PVTD01000006">
    <property type="protein sequence ID" value="PRY22483.1"/>
    <property type="molecule type" value="Genomic_DNA"/>
</dbReference>
<evidence type="ECO:0000256" key="3">
    <source>
        <dbReference type="ARBA" id="ARBA00022729"/>
    </source>
</evidence>
<dbReference type="InterPro" id="IPR028082">
    <property type="entry name" value="Peripla_BP_I"/>
</dbReference>
<dbReference type="GO" id="GO:0030313">
    <property type="term" value="C:cell envelope"/>
    <property type="evidence" value="ECO:0007669"/>
    <property type="project" value="UniProtKB-SubCell"/>
</dbReference>
<comment type="similarity">
    <text evidence="2">Belongs to the bacterial solute-binding protein 2 family.</text>
</comment>
<dbReference type="AlphaFoldDB" id="A0A2T0RMZ8"/>
<dbReference type="SUPFAM" id="SSF53822">
    <property type="entry name" value="Periplasmic binding protein-like I"/>
    <property type="match status" value="1"/>
</dbReference>
<evidence type="ECO:0000313" key="7">
    <source>
        <dbReference type="Proteomes" id="UP000239480"/>
    </source>
</evidence>
<dbReference type="PANTHER" id="PTHR46847">
    <property type="entry name" value="D-ALLOSE-BINDING PERIPLASMIC PROTEIN-RELATED"/>
    <property type="match status" value="1"/>
</dbReference>
<sequence>MGYKIKVIATAMTAVMITGAAWAEDLRIAQTGYSTDQPFWGGVGEATMTQAKEMGVELLDLTATQADAAAQKDAVDRAINMGIDGITIGSVNNRSFGESLKMAKSKPLVAVDIGIEDDDISSLVQTDNLATAGTAEKFNADNVSGGAVLILGGSAGHQTGNARRDGVKSTAEAACLNVIFQICD</sequence>
<name>A0A2T0RMZ8_9RHOB</name>
<dbReference type="InterPro" id="IPR025997">
    <property type="entry name" value="SBP_2_dom"/>
</dbReference>
<comment type="subcellular location">
    <subcellularLocation>
        <location evidence="1">Cell envelope</location>
    </subcellularLocation>
</comment>
<dbReference type="PANTHER" id="PTHR46847:SF1">
    <property type="entry name" value="D-ALLOSE-BINDING PERIPLASMIC PROTEIN-RELATED"/>
    <property type="match status" value="1"/>
</dbReference>
<protein>
    <submittedName>
        <fullName evidence="6">Substrate-binding family protein</fullName>
    </submittedName>
</protein>
<dbReference type="Gene3D" id="3.40.50.2300">
    <property type="match status" value="2"/>
</dbReference>
<accession>A0A2T0RMZ8</accession>
<evidence type="ECO:0000256" key="4">
    <source>
        <dbReference type="SAM" id="SignalP"/>
    </source>
</evidence>
<dbReference type="Proteomes" id="UP000239480">
    <property type="component" value="Unassembled WGS sequence"/>
</dbReference>
<gene>
    <name evidence="6" type="ORF">CLV78_10623</name>
</gene>
<evidence type="ECO:0000259" key="5">
    <source>
        <dbReference type="Pfam" id="PF13407"/>
    </source>
</evidence>
<feature type="chain" id="PRO_5015749519" evidence="4">
    <location>
        <begin position="24"/>
        <end position="184"/>
    </location>
</feature>
<feature type="signal peptide" evidence="4">
    <location>
        <begin position="1"/>
        <end position="23"/>
    </location>
</feature>
<comment type="caution">
    <text evidence="6">The sequence shown here is derived from an EMBL/GenBank/DDBJ whole genome shotgun (WGS) entry which is preliminary data.</text>
</comment>